<sequence length="82" mass="8833">MPVAVGPVVTVVDKVDPVPIAEDDWAKEGEPTTPVNPEADSLRFVDYGLILRLDGGKAVDAGCNVHRYGWGTETLIRCTPLE</sequence>
<protein>
    <submittedName>
        <fullName evidence="1">Uncharacterized protein</fullName>
    </submittedName>
</protein>
<dbReference type="EMBL" id="JBBXMP010000139">
    <property type="protein sequence ID" value="KAL0061333.1"/>
    <property type="molecule type" value="Genomic_DNA"/>
</dbReference>
<gene>
    <name evidence="1" type="ORF">AAF712_011850</name>
</gene>
<keyword evidence="2" id="KW-1185">Reference proteome</keyword>
<reference evidence="1 2" key="1">
    <citation type="submission" date="2024-05" db="EMBL/GenBank/DDBJ databases">
        <title>A draft genome resource for the thread blight pathogen Marasmius tenuissimus strain MS-2.</title>
        <authorList>
            <person name="Yulfo-Soto G.E."/>
            <person name="Baruah I.K."/>
            <person name="Amoako-Attah I."/>
            <person name="Bukari Y."/>
            <person name="Meinhardt L.W."/>
            <person name="Bailey B.A."/>
            <person name="Cohen S.P."/>
        </authorList>
    </citation>
    <scope>NUCLEOTIDE SEQUENCE [LARGE SCALE GENOMIC DNA]</scope>
    <source>
        <strain evidence="1 2">MS-2</strain>
    </source>
</reference>
<evidence type="ECO:0000313" key="1">
    <source>
        <dbReference type="EMBL" id="KAL0061333.1"/>
    </source>
</evidence>
<evidence type="ECO:0000313" key="2">
    <source>
        <dbReference type="Proteomes" id="UP001437256"/>
    </source>
</evidence>
<accession>A0ABR2ZJ33</accession>
<organism evidence="1 2">
    <name type="scientific">Marasmius tenuissimus</name>
    <dbReference type="NCBI Taxonomy" id="585030"/>
    <lineage>
        <taxon>Eukaryota</taxon>
        <taxon>Fungi</taxon>
        <taxon>Dikarya</taxon>
        <taxon>Basidiomycota</taxon>
        <taxon>Agaricomycotina</taxon>
        <taxon>Agaricomycetes</taxon>
        <taxon>Agaricomycetidae</taxon>
        <taxon>Agaricales</taxon>
        <taxon>Marasmiineae</taxon>
        <taxon>Marasmiaceae</taxon>
        <taxon>Marasmius</taxon>
    </lineage>
</organism>
<dbReference type="Proteomes" id="UP001437256">
    <property type="component" value="Unassembled WGS sequence"/>
</dbReference>
<name>A0ABR2ZJ33_9AGAR</name>
<proteinExistence type="predicted"/>
<comment type="caution">
    <text evidence="1">The sequence shown here is derived from an EMBL/GenBank/DDBJ whole genome shotgun (WGS) entry which is preliminary data.</text>
</comment>